<dbReference type="PANTHER" id="PTHR33751:SF9">
    <property type="entry name" value="CYTOCHROME C4"/>
    <property type="match status" value="1"/>
</dbReference>
<evidence type="ECO:0000256" key="4">
    <source>
        <dbReference type="ARBA" id="ARBA00022982"/>
    </source>
</evidence>
<dbReference type="PROSITE" id="PS51007">
    <property type="entry name" value="CYTC"/>
    <property type="match status" value="1"/>
</dbReference>
<proteinExistence type="predicted"/>
<dbReference type="PANTHER" id="PTHR33751">
    <property type="entry name" value="CBB3-TYPE CYTOCHROME C OXIDASE SUBUNIT FIXP"/>
    <property type="match status" value="1"/>
</dbReference>
<accession>A0A848FBF2</accession>
<organism evidence="8 9">
    <name type="scientific">Azohydromonas caseinilytica</name>
    <dbReference type="NCBI Taxonomy" id="2728836"/>
    <lineage>
        <taxon>Bacteria</taxon>
        <taxon>Pseudomonadati</taxon>
        <taxon>Pseudomonadota</taxon>
        <taxon>Betaproteobacteria</taxon>
        <taxon>Burkholderiales</taxon>
        <taxon>Sphaerotilaceae</taxon>
        <taxon>Azohydromonas</taxon>
    </lineage>
</organism>
<evidence type="ECO:0000256" key="2">
    <source>
        <dbReference type="ARBA" id="ARBA00022617"/>
    </source>
</evidence>
<keyword evidence="3 6" id="KW-0479">Metal-binding</keyword>
<evidence type="ECO:0000256" key="3">
    <source>
        <dbReference type="ARBA" id="ARBA00022723"/>
    </source>
</evidence>
<keyword evidence="1" id="KW-0813">Transport</keyword>
<dbReference type="GO" id="GO:0046872">
    <property type="term" value="F:metal ion binding"/>
    <property type="evidence" value="ECO:0007669"/>
    <property type="project" value="UniProtKB-KW"/>
</dbReference>
<evidence type="ECO:0000256" key="6">
    <source>
        <dbReference type="PROSITE-ProRule" id="PRU00433"/>
    </source>
</evidence>
<dbReference type="InterPro" id="IPR036909">
    <property type="entry name" value="Cyt_c-like_dom_sf"/>
</dbReference>
<reference evidence="8 9" key="1">
    <citation type="submission" date="2020-04" db="EMBL/GenBank/DDBJ databases">
        <title>Azohydromonas sp. isolated from soil.</title>
        <authorList>
            <person name="Dahal R.H."/>
        </authorList>
    </citation>
    <scope>NUCLEOTIDE SEQUENCE [LARGE SCALE GENOMIC DNA]</scope>
    <source>
        <strain evidence="8 9">G-1-1-14</strain>
    </source>
</reference>
<protein>
    <submittedName>
        <fullName evidence="8">Cytochrome C</fullName>
    </submittedName>
</protein>
<keyword evidence="4" id="KW-0249">Electron transport</keyword>
<dbReference type="AlphaFoldDB" id="A0A848FBF2"/>
<name>A0A848FBF2_9BURK</name>
<evidence type="ECO:0000313" key="9">
    <source>
        <dbReference type="Proteomes" id="UP000574067"/>
    </source>
</evidence>
<sequence>MLAGVLAVSFGAQAQPPTTPAELRQHALAATCAACHGTDGHAPAGSAIPRLAGRPAPWLIEQMQAFKSGAREATVMHQIARGYDAAQIEQLAAFFVAQRP</sequence>
<feature type="domain" description="Cytochrome c" evidence="7">
    <location>
        <begin position="6"/>
        <end position="99"/>
    </location>
</feature>
<dbReference type="Proteomes" id="UP000574067">
    <property type="component" value="Unassembled WGS sequence"/>
</dbReference>
<dbReference type="Gene3D" id="1.10.760.10">
    <property type="entry name" value="Cytochrome c-like domain"/>
    <property type="match status" value="1"/>
</dbReference>
<dbReference type="GO" id="GO:0009055">
    <property type="term" value="F:electron transfer activity"/>
    <property type="evidence" value="ECO:0007669"/>
    <property type="project" value="InterPro"/>
</dbReference>
<evidence type="ECO:0000313" key="8">
    <source>
        <dbReference type="EMBL" id="NML16216.1"/>
    </source>
</evidence>
<dbReference type="RefSeq" id="WP_169161123.1">
    <property type="nucleotide sequence ID" value="NZ_JABBFW010000009.1"/>
</dbReference>
<dbReference type="EMBL" id="JABBFW010000009">
    <property type="protein sequence ID" value="NML16216.1"/>
    <property type="molecule type" value="Genomic_DNA"/>
</dbReference>
<dbReference type="InterPro" id="IPR009056">
    <property type="entry name" value="Cyt_c-like_dom"/>
</dbReference>
<dbReference type="InterPro" id="IPR050597">
    <property type="entry name" value="Cytochrome_c_Oxidase_Subunit"/>
</dbReference>
<keyword evidence="9" id="KW-1185">Reference proteome</keyword>
<dbReference type="Pfam" id="PF13442">
    <property type="entry name" value="Cytochrome_CBB3"/>
    <property type="match status" value="1"/>
</dbReference>
<dbReference type="SUPFAM" id="SSF46626">
    <property type="entry name" value="Cytochrome c"/>
    <property type="match status" value="1"/>
</dbReference>
<evidence type="ECO:0000259" key="7">
    <source>
        <dbReference type="PROSITE" id="PS51007"/>
    </source>
</evidence>
<gene>
    <name evidence="8" type="ORF">HHL10_14645</name>
</gene>
<dbReference type="GO" id="GO:0020037">
    <property type="term" value="F:heme binding"/>
    <property type="evidence" value="ECO:0007669"/>
    <property type="project" value="InterPro"/>
</dbReference>
<keyword evidence="2 6" id="KW-0349">Heme</keyword>
<evidence type="ECO:0000256" key="5">
    <source>
        <dbReference type="ARBA" id="ARBA00023004"/>
    </source>
</evidence>
<keyword evidence="5 6" id="KW-0408">Iron</keyword>
<comment type="caution">
    <text evidence="8">The sequence shown here is derived from an EMBL/GenBank/DDBJ whole genome shotgun (WGS) entry which is preliminary data.</text>
</comment>
<evidence type="ECO:0000256" key="1">
    <source>
        <dbReference type="ARBA" id="ARBA00022448"/>
    </source>
</evidence>